<reference evidence="1 2" key="1">
    <citation type="submission" date="2020-08" db="EMBL/GenBank/DDBJ databases">
        <title>Genome sequence of Pedobacter roseus KACC 11594T.</title>
        <authorList>
            <person name="Hyun D.-W."/>
            <person name="Bae J.-W."/>
        </authorList>
    </citation>
    <scope>NUCLEOTIDE SEQUENCE [LARGE SCALE GENOMIC DNA]</scope>
    <source>
        <strain evidence="1 2">KACC 11594</strain>
    </source>
</reference>
<accession>A0A7G9QMB4</accession>
<dbReference type="Proteomes" id="UP000515806">
    <property type="component" value="Chromosome"/>
</dbReference>
<dbReference type="EMBL" id="CP060723">
    <property type="protein sequence ID" value="QNN44489.1"/>
    <property type="molecule type" value="Genomic_DNA"/>
</dbReference>
<proteinExistence type="predicted"/>
<dbReference type="RefSeq" id="WP_187594931.1">
    <property type="nucleotide sequence ID" value="NZ_CP060723.1"/>
</dbReference>
<protein>
    <submittedName>
        <fullName evidence="1">Uncharacterized protein</fullName>
    </submittedName>
</protein>
<gene>
    <name evidence="1" type="ORF">H9L23_10620</name>
</gene>
<organism evidence="1 2">
    <name type="scientific">Pedobacter roseus</name>
    <dbReference type="NCBI Taxonomy" id="336820"/>
    <lineage>
        <taxon>Bacteria</taxon>
        <taxon>Pseudomonadati</taxon>
        <taxon>Bacteroidota</taxon>
        <taxon>Sphingobacteriia</taxon>
        <taxon>Sphingobacteriales</taxon>
        <taxon>Sphingobacteriaceae</taxon>
        <taxon>Pedobacter</taxon>
    </lineage>
</organism>
<evidence type="ECO:0000313" key="1">
    <source>
        <dbReference type="EMBL" id="QNN44489.1"/>
    </source>
</evidence>
<dbReference type="KEGG" id="proe:H9L23_10620"/>
<sequence>MKECLYTAFFKDKPEDEATIQAFAASSGIPVEQNLKAIKDRTEFLSEIIEYRFGIFFSKLFNELKHEPRAFPDSPYTPDWSMLSANEKIIAEVFRLNPSRKDALDLDYSDKLAGVLHEITKDYLLKLEYQHEQLTGISHDLAAIKSNIENWLITNPELGTSFEFNNEINFTVRGKNSGLTKVNIISPYRKINFDYRRLTGEKSNLFSKLKYATELTKNNIPYIVCMHLTFESWFDTKDVYKQLYGSAGILHDDEPFEEFYPGAVFHDISSGLYYSNKLIKDCVSGILVSYQGNFSYFPNYSHNNRLSPESKTLLNEFLYKELTEQQEI</sequence>
<name>A0A7G9QMB4_9SPHI</name>
<keyword evidence="2" id="KW-1185">Reference proteome</keyword>
<dbReference type="AlphaFoldDB" id="A0A7G9QMB4"/>
<evidence type="ECO:0000313" key="2">
    <source>
        <dbReference type="Proteomes" id="UP000515806"/>
    </source>
</evidence>